<dbReference type="GO" id="GO:0009306">
    <property type="term" value="P:protein secretion"/>
    <property type="evidence" value="ECO:0007669"/>
    <property type="project" value="InterPro"/>
</dbReference>
<dbReference type="Proteomes" id="UP000193685">
    <property type="component" value="Unassembled WGS sequence"/>
</dbReference>
<dbReference type="AlphaFoldDB" id="A0A1Y2FS24"/>
<dbReference type="OrthoDB" id="2155101at2759"/>
<organism evidence="3 4">
    <name type="scientific">Protomyces lactucae-debilis</name>
    <dbReference type="NCBI Taxonomy" id="2754530"/>
    <lineage>
        <taxon>Eukaryota</taxon>
        <taxon>Fungi</taxon>
        <taxon>Dikarya</taxon>
        <taxon>Ascomycota</taxon>
        <taxon>Taphrinomycotina</taxon>
        <taxon>Taphrinomycetes</taxon>
        <taxon>Taphrinales</taxon>
        <taxon>Protomycetaceae</taxon>
        <taxon>Protomyces</taxon>
    </lineage>
</organism>
<dbReference type="PANTHER" id="PTHR28011:SF1">
    <property type="entry name" value="NON-CLASSICAL EXPORT PROTEIN 1"/>
    <property type="match status" value="1"/>
</dbReference>
<dbReference type="Pfam" id="PF11654">
    <property type="entry name" value="NCE101"/>
    <property type="match status" value="1"/>
</dbReference>
<evidence type="ECO:0000256" key="1">
    <source>
        <dbReference type="SAM" id="MobiDB-lite"/>
    </source>
</evidence>
<evidence type="ECO:0000313" key="4">
    <source>
        <dbReference type="Proteomes" id="UP000193685"/>
    </source>
</evidence>
<evidence type="ECO:0000256" key="2">
    <source>
        <dbReference type="SAM" id="Phobius"/>
    </source>
</evidence>
<feature type="transmembrane region" description="Helical" evidence="2">
    <location>
        <begin position="6"/>
        <end position="27"/>
    </location>
</feature>
<keyword evidence="2" id="KW-1133">Transmembrane helix</keyword>
<dbReference type="RefSeq" id="XP_040727666.1">
    <property type="nucleotide sequence ID" value="XM_040870872.1"/>
</dbReference>
<dbReference type="GeneID" id="63787471"/>
<evidence type="ECO:0000313" key="3">
    <source>
        <dbReference type="EMBL" id="ORY86810.1"/>
    </source>
</evidence>
<comment type="caution">
    <text evidence="3">The sequence shown here is derived from an EMBL/GenBank/DDBJ whole genome shotgun (WGS) entry which is preliminary data.</text>
</comment>
<protein>
    <submittedName>
        <fullName evidence="3">Uncharacterized protein</fullName>
    </submittedName>
</protein>
<feature type="region of interest" description="Disordered" evidence="1">
    <location>
        <begin position="68"/>
        <end position="105"/>
    </location>
</feature>
<keyword evidence="4" id="KW-1185">Reference proteome</keyword>
<reference evidence="3 4" key="1">
    <citation type="submission" date="2016-07" db="EMBL/GenBank/DDBJ databases">
        <title>Pervasive Adenine N6-methylation of Active Genes in Fungi.</title>
        <authorList>
            <consortium name="DOE Joint Genome Institute"/>
            <person name="Mondo S.J."/>
            <person name="Dannebaum R.O."/>
            <person name="Kuo R.C."/>
            <person name="Labutti K."/>
            <person name="Haridas S."/>
            <person name="Kuo A."/>
            <person name="Salamov A."/>
            <person name="Ahrendt S.R."/>
            <person name="Lipzen A."/>
            <person name="Sullivan W."/>
            <person name="Andreopoulos W.B."/>
            <person name="Clum A."/>
            <person name="Lindquist E."/>
            <person name="Daum C."/>
            <person name="Ramamoorthy G.K."/>
            <person name="Gryganskyi A."/>
            <person name="Culley D."/>
            <person name="Magnuson J.K."/>
            <person name="James T.Y."/>
            <person name="O'Malley M.A."/>
            <person name="Stajich J.E."/>
            <person name="Spatafora J.W."/>
            <person name="Visel A."/>
            <person name="Grigoriev I.V."/>
        </authorList>
    </citation>
    <scope>NUCLEOTIDE SEQUENCE [LARGE SCALE GENOMIC DNA]</scope>
    <source>
        <strain evidence="3 4">12-1054</strain>
    </source>
</reference>
<accession>A0A1Y2FS24</accession>
<dbReference type="PANTHER" id="PTHR28011">
    <property type="entry name" value="NON-CLASSICAL EXPORT PROTEIN 1"/>
    <property type="match status" value="1"/>
</dbReference>
<gene>
    <name evidence="3" type="ORF">BCR37DRAFT_390549</name>
</gene>
<name>A0A1Y2FS24_PROLT</name>
<dbReference type="InterPro" id="IPR024242">
    <property type="entry name" value="NCE101"/>
</dbReference>
<dbReference type="EMBL" id="MCFI01000002">
    <property type="protein sequence ID" value="ORY86810.1"/>
    <property type="molecule type" value="Genomic_DNA"/>
</dbReference>
<keyword evidence="2" id="KW-0812">Transmembrane</keyword>
<proteinExistence type="predicted"/>
<sequence length="105" mass="11901">MPSTYLISRALDPLFALGVGIWAYGLYEREHPRRPNHALHELLVRRYPALAATRDKLVGLWPQQLSSSPQARVDAQQQPHEQRAEHGKLMPSEDGTPVGLEKARR</sequence>
<feature type="compositionally biased region" description="Polar residues" evidence="1">
    <location>
        <begin position="68"/>
        <end position="79"/>
    </location>
</feature>
<keyword evidence="2" id="KW-0472">Membrane</keyword>